<proteinExistence type="predicted"/>
<evidence type="ECO:0000256" key="1">
    <source>
        <dbReference type="ARBA" id="ARBA00023235"/>
    </source>
</evidence>
<dbReference type="Gene3D" id="3.20.20.150">
    <property type="entry name" value="Divalent-metal-dependent TIM barrel enzymes"/>
    <property type="match status" value="1"/>
</dbReference>
<dbReference type="GO" id="GO:0016853">
    <property type="term" value="F:isomerase activity"/>
    <property type="evidence" value="ECO:0007669"/>
    <property type="project" value="UniProtKB-KW"/>
</dbReference>
<reference evidence="3" key="2">
    <citation type="journal article" date="2010" name="Appl. Environ. Microbiol.">
        <title>Comparative analysis of acidobacterial genomic fragments from terrestrial and aquatic metagenomic libraries, with emphasis on acidobacteria subdivision 6.</title>
        <authorList>
            <person name="Kielak A.M."/>
            <person name="van Veen J.A."/>
            <person name="Kowalchuk G.A."/>
        </authorList>
    </citation>
    <scope>NUCLEOTIDE SEQUENCE</scope>
</reference>
<dbReference type="SUPFAM" id="SSF51658">
    <property type="entry name" value="Xylose isomerase-like"/>
    <property type="match status" value="1"/>
</dbReference>
<dbReference type="PANTHER" id="PTHR43489">
    <property type="entry name" value="ISOMERASE"/>
    <property type="match status" value="1"/>
</dbReference>
<dbReference type="InterPro" id="IPR036237">
    <property type="entry name" value="Xyl_isomerase-like_sf"/>
</dbReference>
<dbReference type="InterPro" id="IPR050417">
    <property type="entry name" value="Sugar_Epim/Isomerase"/>
</dbReference>
<dbReference type="Pfam" id="PF01261">
    <property type="entry name" value="AP_endonuc_2"/>
    <property type="match status" value="1"/>
</dbReference>
<dbReference type="PANTHER" id="PTHR43489:SF3">
    <property type="entry name" value="XYLOSE ISOMERASE DOMAIN PROTEIN TIM BARREL"/>
    <property type="match status" value="1"/>
</dbReference>
<organism evidence="3">
    <name type="scientific">uncultured bacterium 126</name>
    <dbReference type="NCBI Taxonomy" id="698379"/>
    <lineage>
        <taxon>Bacteria</taxon>
        <taxon>environmental samples</taxon>
    </lineage>
</organism>
<dbReference type="AlphaFoldDB" id="E3T714"/>
<evidence type="ECO:0000313" key="3">
    <source>
        <dbReference type="EMBL" id="ADC36108.1"/>
    </source>
</evidence>
<evidence type="ECO:0000259" key="2">
    <source>
        <dbReference type="Pfam" id="PF01261"/>
    </source>
</evidence>
<dbReference type="EMBL" id="GU260712">
    <property type="protein sequence ID" value="ADC36108.1"/>
    <property type="molecule type" value="Genomic_DNA"/>
</dbReference>
<name>E3T714_9BACT</name>
<feature type="domain" description="Xylose isomerase-like TIM barrel" evidence="2">
    <location>
        <begin position="77"/>
        <end position="273"/>
    </location>
</feature>
<keyword evidence="1 3" id="KW-0413">Isomerase</keyword>
<reference evidence="3" key="1">
    <citation type="submission" date="2009-12" db="EMBL/GenBank/DDBJ databases">
        <authorList>
            <person name="Kielak A."/>
            <person name="van Veen J.A."/>
            <person name="Kowalchuk G.A."/>
        </authorList>
    </citation>
    <scope>NUCLEOTIDE SEQUENCE</scope>
</reference>
<accession>E3T714</accession>
<protein>
    <submittedName>
        <fullName evidence="3">Xylose isomerase domain-containing protein</fullName>
    </submittedName>
</protein>
<sequence>MNRRGFLQAAATALAAGQIRLNGQEPAPVAGRKGRLRQGVTRGVFGRGVALEECCRMASSVGIEGFDLVTPADWPLVKKYGLTPSMASGGGGSIPTALNRVENHAAIETAMRTLIDQASAAGVPNLITFSGNRNGLADAEGADNCVAFLNRVKAQAEDQGVTICMEYLNSKVNHKDYMFDHVAWGVDVMKRVNSPRVKILFDIYHAQIMDGDIVRNIRDHFQWIGHFHTGGNPGRHEIDDSQELNYRFVMQAIAELGFKGFVTHEYSPAEGHDAMASLKKAMEICTV</sequence>
<dbReference type="InterPro" id="IPR013022">
    <property type="entry name" value="Xyl_isomerase-like_TIM-brl"/>
</dbReference>